<dbReference type="AlphaFoldDB" id="A0A1E7XGP6"/>
<reference evidence="2 3" key="1">
    <citation type="submission" date="2016-09" db="EMBL/GenBank/DDBJ databases">
        <title>Genome Sequence of Lactobacillus sunkii Strain CG01.</title>
        <authorList>
            <person name="Poehlein A."/>
            <person name="Gabris C."/>
            <person name="Bengelsdorf F.R."/>
            <person name="Duerre P."/>
            <person name="Daniel R."/>
        </authorList>
    </citation>
    <scope>NUCLEOTIDE SEQUENCE [LARGE SCALE GENOMIC DNA]</scope>
    <source>
        <strain evidence="2 3">CG_D</strain>
    </source>
</reference>
<feature type="transmembrane region" description="Helical" evidence="1">
    <location>
        <begin position="7"/>
        <end position="28"/>
    </location>
</feature>
<sequence>MKFNVKIALICFAPYLPLIALYLVTHIFIANKVIALLAAFGIFSAFYIFIHYKYSKPFFKQHPELDPQHFEFNTVANVVFAIATIVLMGLVIFNVYPKSPVGYILVFGFYYAIINGFKTYRGQAK</sequence>
<organism evidence="2 3">
    <name type="scientific">Lentilactobacillus sunkii</name>
    <dbReference type="NCBI Taxonomy" id="481719"/>
    <lineage>
        <taxon>Bacteria</taxon>
        <taxon>Bacillati</taxon>
        <taxon>Bacillota</taxon>
        <taxon>Bacilli</taxon>
        <taxon>Lactobacillales</taxon>
        <taxon>Lactobacillaceae</taxon>
        <taxon>Lentilactobacillus</taxon>
    </lineage>
</organism>
<protein>
    <recommendedName>
        <fullName evidence="4">DUF2178 domain-containing protein</fullName>
    </recommendedName>
</protein>
<keyword evidence="1" id="KW-0472">Membrane</keyword>
<feature type="transmembrane region" description="Helical" evidence="1">
    <location>
        <begin position="34"/>
        <end position="54"/>
    </location>
</feature>
<keyword evidence="1" id="KW-1133">Transmembrane helix</keyword>
<proteinExistence type="predicted"/>
<evidence type="ECO:0000313" key="3">
    <source>
        <dbReference type="Proteomes" id="UP000177010"/>
    </source>
</evidence>
<name>A0A1E7XGP6_9LACO</name>
<evidence type="ECO:0000313" key="2">
    <source>
        <dbReference type="EMBL" id="OFA12152.1"/>
    </source>
</evidence>
<comment type="caution">
    <text evidence="2">The sequence shown here is derived from an EMBL/GenBank/DDBJ whole genome shotgun (WGS) entry which is preliminary data.</text>
</comment>
<dbReference type="RefSeq" id="WP_057826152.1">
    <property type="nucleotide sequence ID" value="NZ_JAZHVW010000018.1"/>
</dbReference>
<dbReference type="STRING" id="481719.LASUN_07040"/>
<keyword evidence="1" id="KW-0812">Transmembrane</keyword>
<evidence type="ECO:0000256" key="1">
    <source>
        <dbReference type="SAM" id="Phobius"/>
    </source>
</evidence>
<dbReference type="Proteomes" id="UP000177010">
    <property type="component" value="Unassembled WGS sequence"/>
</dbReference>
<evidence type="ECO:0008006" key="4">
    <source>
        <dbReference type="Google" id="ProtNLM"/>
    </source>
</evidence>
<feature type="transmembrane region" description="Helical" evidence="1">
    <location>
        <begin position="102"/>
        <end position="120"/>
    </location>
</feature>
<feature type="transmembrane region" description="Helical" evidence="1">
    <location>
        <begin position="75"/>
        <end position="96"/>
    </location>
</feature>
<gene>
    <name evidence="2" type="ORF">LASUN_07040</name>
</gene>
<dbReference type="EMBL" id="MIQE01000009">
    <property type="protein sequence ID" value="OFA12152.1"/>
    <property type="molecule type" value="Genomic_DNA"/>
</dbReference>
<accession>A0A1E7XGP6</accession>